<evidence type="ECO:0008006" key="3">
    <source>
        <dbReference type="Google" id="ProtNLM"/>
    </source>
</evidence>
<dbReference type="EMBL" id="CP063458">
    <property type="protein sequence ID" value="QOV87571.1"/>
    <property type="molecule type" value="Genomic_DNA"/>
</dbReference>
<proteinExistence type="predicted"/>
<dbReference type="RefSeq" id="WP_206290478.1">
    <property type="nucleotide sequence ID" value="NZ_CP063458.1"/>
</dbReference>
<sequence>MQTVVHVTHEAVQKIGGIGAVLQGLLTSRTYLKDCPRNILIGPFWPSDGHGEQRLGPNAEVLYSSLDHLYRSPLAERFAQIEQRYEVGIVYGRRRFVDPQTGVVSTAEVLLVDVARFDAQQIGDFKFQLWQKFGIESGRYEGAWDYEQWVRLARPAIDALHALGATTHGHEPCVILAHEYMGMPTALAAILEGDRSNFRTIFHAHECATVRRIVEGHPGHDTMFYNVMRSAMATGQFVDDVFGDQSDFYKHVLVKAARFCDGIFAVGDYTLKEIRFLGNDFVHTDVQIAYNGVPHWRISLEEKMASRQKLRNYCRALLKFEPDYVFTHVTRLVPSKGLWRDLKVLEYVEEILRDRNETAVLFTLSTEIPARRGDDVRKMEAAYHWPVAHREGIPDLSHGEADYYSGVQEFNACSRNVKVVFVNQFGWDRSCCGDRMAADMQFMDIRKGSDAEFGQSIYEPFGIAQVEPISFGGICVFTNVCGCAGFVEAAAGGETPNAIVADYTNLADRMIRPEKLLGLGKDERGVIEDREALRVAKELVNRLPRTQKDFEATIHRGYELASRMSWDVVARDYILPGIHRAAKASRLKEMA</sequence>
<dbReference type="SUPFAM" id="SSF53756">
    <property type="entry name" value="UDP-Glycosyltransferase/glycogen phosphorylase"/>
    <property type="match status" value="1"/>
</dbReference>
<organism evidence="1 2">
    <name type="scientific">Humisphaera borealis</name>
    <dbReference type="NCBI Taxonomy" id="2807512"/>
    <lineage>
        <taxon>Bacteria</taxon>
        <taxon>Pseudomonadati</taxon>
        <taxon>Planctomycetota</taxon>
        <taxon>Phycisphaerae</taxon>
        <taxon>Tepidisphaerales</taxon>
        <taxon>Tepidisphaeraceae</taxon>
        <taxon>Humisphaera</taxon>
    </lineage>
</organism>
<evidence type="ECO:0000313" key="2">
    <source>
        <dbReference type="Proteomes" id="UP000593765"/>
    </source>
</evidence>
<evidence type="ECO:0000313" key="1">
    <source>
        <dbReference type="EMBL" id="QOV87571.1"/>
    </source>
</evidence>
<keyword evidence="2" id="KW-1185">Reference proteome</keyword>
<dbReference type="AlphaFoldDB" id="A0A7M2WS08"/>
<gene>
    <name evidence="1" type="ORF">IPV69_14875</name>
</gene>
<protein>
    <recommendedName>
        <fullName evidence="3">Glycogen synthase</fullName>
    </recommendedName>
</protein>
<reference evidence="1 2" key="1">
    <citation type="submission" date="2020-10" db="EMBL/GenBank/DDBJ databases">
        <title>Wide distribution of Phycisphaera-like planctomycetes from WD2101 soil group in peatlands and genome analysis of the first cultivated representative.</title>
        <authorList>
            <person name="Dedysh S.N."/>
            <person name="Beletsky A.V."/>
            <person name="Ivanova A."/>
            <person name="Kulichevskaya I.S."/>
            <person name="Suzina N.E."/>
            <person name="Philippov D.A."/>
            <person name="Rakitin A.L."/>
            <person name="Mardanov A.V."/>
            <person name="Ravin N.V."/>
        </authorList>
    </citation>
    <scope>NUCLEOTIDE SEQUENCE [LARGE SCALE GENOMIC DNA]</scope>
    <source>
        <strain evidence="1 2">M1803</strain>
    </source>
</reference>
<dbReference type="Gene3D" id="3.40.50.2000">
    <property type="entry name" value="Glycogen Phosphorylase B"/>
    <property type="match status" value="2"/>
</dbReference>
<accession>A0A7M2WS08</accession>
<dbReference type="KEGG" id="hbs:IPV69_14875"/>
<dbReference type="Proteomes" id="UP000593765">
    <property type="component" value="Chromosome"/>
</dbReference>
<name>A0A7M2WS08_9BACT</name>